<evidence type="ECO:0000313" key="2">
    <source>
        <dbReference type="Proteomes" id="UP001642464"/>
    </source>
</evidence>
<accession>A0ABP0HIV8</accession>
<protein>
    <submittedName>
        <fullName evidence="1">Uncharacterized protein</fullName>
    </submittedName>
</protein>
<dbReference type="Proteomes" id="UP001642464">
    <property type="component" value="Unassembled WGS sequence"/>
</dbReference>
<evidence type="ECO:0000313" key="1">
    <source>
        <dbReference type="EMBL" id="CAK8990149.1"/>
    </source>
</evidence>
<gene>
    <name evidence="1" type="ORF">SCF082_LOCUS2112</name>
</gene>
<organism evidence="1 2">
    <name type="scientific">Durusdinium trenchii</name>
    <dbReference type="NCBI Taxonomy" id="1381693"/>
    <lineage>
        <taxon>Eukaryota</taxon>
        <taxon>Sar</taxon>
        <taxon>Alveolata</taxon>
        <taxon>Dinophyceae</taxon>
        <taxon>Suessiales</taxon>
        <taxon>Symbiodiniaceae</taxon>
        <taxon>Durusdinium</taxon>
    </lineage>
</organism>
<keyword evidence="2" id="KW-1185">Reference proteome</keyword>
<reference evidence="1 2" key="1">
    <citation type="submission" date="2024-02" db="EMBL/GenBank/DDBJ databases">
        <authorList>
            <person name="Chen Y."/>
            <person name="Shah S."/>
            <person name="Dougan E. K."/>
            <person name="Thang M."/>
            <person name="Chan C."/>
        </authorList>
    </citation>
    <scope>NUCLEOTIDE SEQUENCE [LARGE SCALE GENOMIC DNA]</scope>
</reference>
<sequence>MNLLANAGRCIAPRGAFLQVNAVQRRWRTHPKGGRHGPQFNHMPTEVKLEWPPKDRSQLFLLPDSKRLMCVTHGWYYPDGLTGKANKKMSAILCIASKHIHNIRDSLTAAEVRQLWALEPQIRAQFKACEAQLEQDIAHDVSLEHVCK</sequence>
<proteinExistence type="predicted"/>
<name>A0ABP0HIV8_9DINO</name>
<dbReference type="EMBL" id="CAXAMM010001047">
    <property type="protein sequence ID" value="CAK8990149.1"/>
    <property type="molecule type" value="Genomic_DNA"/>
</dbReference>
<comment type="caution">
    <text evidence="1">The sequence shown here is derived from an EMBL/GenBank/DDBJ whole genome shotgun (WGS) entry which is preliminary data.</text>
</comment>